<dbReference type="KEGG" id="glz:GLAREA_12682"/>
<protein>
    <submittedName>
        <fullName evidence="1">Uncharacterized protein</fullName>
    </submittedName>
</protein>
<keyword evidence="2" id="KW-1185">Reference proteome</keyword>
<evidence type="ECO:0000313" key="1">
    <source>
        <dbReference type="EMBL" id="EPE31379.1"/>
    </source>
</evidence>
<dbReference type="RefSeq" id="XP_008081654.1">
    <property type="nucleotide sequence ID" value="XM_008083463.1"/>
</dbReference>
<dbReference type="EMBL" id="KE145362">
    <property type="protein sequence ID" value="EPE31379.1"/>
    <property type="molecule type" value="Genomic_DNA"/>
</dbReference>
<proteinExistence type="predicted"/>
<dbReference type="AlphaFoldDB" id="S3D2K5"/>
<name>S3D2K5_GLAL2</name>
<dbReference type="GeneID" id="19471722"/>
<reference evidence="1 2" key="1">
    <citation type="journal article" date="2013" name="BMC Genomics">
        <title>Genomics-driven discovery of the pneumocandin biosynthetic gene cluster in the fungus Glarea lozoyensis.</title>
        <authorList>
            <person name="Chen L."/>
            <person name="Yue Q."/>
            <person name="Zhang X."/>
            <person name="Xiang M."/>
            <person name="Wang C."/>
            <person name="Li S."/>
            <person name="Che Y."/>
            <person name="Ortiz-Lopez F.J."/>
            <person name="Bills G.F."/>
            <person name="Liu X."/>
            <person name="An Z."/>
        </authorList>
    </citation>
    <scope>NUCLEOTIDE SEQUENCE [LARGE SCALE GENOMIC DNA]</scope>
    <source>
        <strain evidence="2">ATCC 20868 / MF5171</strain>
    </source>
</reference>
<evidence type="ECO:0000313" key="2">
    <source>
        <dbReference type="Proteomes" id="UP000016922"/>
    </source>
</evidence>
<organism evidence="1 2">
    <name type="scientific">Glarea lozoyensis (strain ATCC 20868 / MF5171)</name>
    <dbReference type="NCBI Taxonomy" id="1116229"/>
    <lineage>
        <taxon>Eukaryota</taxon>
        <taxon>Fungi</taxon>
        <taxon>Dikarya</taxon>
        <taxon>Ascomycota</taxon>
        <taxon>Pezizomycotina</taxon>
        <taxon>Leotiomycetes</taxon>
        <taxon>Helotiales</taxon>
        <taxon>Helotiaceae</taxon>
        <taxon>Glarea</taxon>
    </lineage>
</organism>
<accession>S3D2K5</accession>
<dbReference type="Proteomes" id="UP000016922">
    <property type="component" value="Unassembled WGS sequence"/>
</dbReference>
<gene>
    <name evidence="1" type="ORF">GLAREA_12682</name>
</gene>
<sequence length="53" mass="5654">MVCSARALFVGLYEKRELRKWKGAALGDLVGRAACDVNDLGDCVIVESAVRGA</sequence>
<dbReference type="HOGENOM" id="CLU_3068847_0_0_1"/>